<keyword evidence="8" id="KW-1185">Reference proteome</keyword>
<evidence type="ECO:0000259" key="5">
    <source>
        <dbReference type="PROSITE" id="PS50104"/>
    </source>
</evidence>
<evidence type="ECO:0000313" key="9">
    <source>
        <dbReference type="RefSeq" id="XP_031389029.1"/>
    </source>
</evidence>
<evidence type="ECO:0000313" key="8">
    <source>
        <dbReference type="Proteomes" id="UP000515151"/>
    </source>
</evidence>
<dbReference type="Gene3D" id="3.40.50.10140">
    <property type="entry name" value="Toll/interleukin-1 receptor homology (TIR) domain"/>
    <property type="match status" value="1"/>
</dbReference>
<dbReference type="EC" id="3.2.2.6" evidence="1"/>
<dbReference type="Pfam" id="PF01582">
    <property type="entry name" value="TIR"/>
    <property type="match status" value="1"/>
</dbReference>
<comment type="catalytic activity">
    <reaction evidence="4">
        <text>NAD(+) + H2O = ADP-D-ribose + nicotinamide + H(+)</text>
        <dbReference type="Rhea" id="RHEA:16301"/>
        <dbReference type="ChEBI" id="CHEBI:15377"/>
        <dbReference type="ChEBI" id="CHEBI:15378"/>
        <dbReference type="ChEBI" id="CHEBI:17154"/>
        <dbReference type="ChEBI" id="CHEBI:57540"/>
        <dbReference type="ChEBI" id="CHEBI:57967"/>
        <dbReference type="EC" id="3.2.2.6"/>
    </reaction>
    <physiologicalReaction direction="left-to-right" evidence="4">
        <dbReference type="Rhea" id="RHEA:16302"/>
    </physiologicalReaction>
</comment>
<keyword evidence="3" id="KW-0520">NAD</keyword>
<evidence type="ECO:0000256" key="3">
    <source>
        <dbReference type="ARBA" id="ARBA00023027"/>
    </source>
</evidence>
<evidence type="ECO:0000256" key="2">
    <source>
        <dbReference type="ARBA" id="ARBA00022801"/>
    </source>
</evidence>
<dbReference type="SUPFAM" id="SSF52200">
    <property type="entry name" value="Toll/Interleukin receptor TIR domain"/>
    <property type="match status" value="1"/>
</dbReference>
<dbReference type="SMART" id="SM00255">
    <property type="entry name" value="TIR"/>
    <property type="match status" value="1"/>
</dbReference>
<evidence type="ECO:0000313" key="7">
    <source>
        <dbReference type="Proteomes" id="UP000197138"/>
    </source>
</evidence>
<dbReference type="GO" id="GO:0007165">
    <property type="term" value="P:signal transduction"/>
    <property type="evidence" value="ECO:0007669"/>
    <property type="project" value="InterPro"/>
</dbReference>
<dbReference type="RefSeq" id="XP_031389029.1">
    <property type="nucleotide sequence ID" value="XM_031533169.1"/>
</dbReference>
<dbReference type="InterPro" id="IPR000157">
    <property type="entry name" value="TIR_dom"/>
</dbReference>
<accession>A0A218W0D6</accession>
<sequence length="160" mass="18390">MDVSSCSSKIYDVFLSFRGPDVRKSFADCLYHGLKDAGISVFRDEEELPVREPIHPKLVQAIQQSKISMPIFSRDYASSKSCLMEMQQMLDCQRTGDHFILPIFFDIGPSVVKDQIGTFRNSFRKHERNGVDPEKISMWKYALEKIGHLKGWDLQNIENG</sequence>
<dbReference type="InterPro" id="IPR035897">
    <property type="entry name" value="Toll_tir_struct_dom_sf"/>
</dbReference>
<dbReference type="Proteomes" id="UP000197138">
    <property type="component" value="Unassembled WGS sequence"/>
</dbReference>
<dbReference type="EMBL" id="MTKT01005554">
    <property type="protein sequence ID" value="OWM66294.1"/>
    <property type="molecule type" value="Genomic_DNA"/>
</dbReference>
<feature type="domain" description="TIR" evidence="5">
    <location>
        <begin position="9"/>
        <end position="160"/>
    </location>
</feature>
<protein>
    <recommendedName>
        <fullName evidence="1">ADP-ribosyl cyclase/cyclic ADP-ribose hydrolase</fullName>
        <ecNumber evidence="1">3.2.2.6</ecNumber>
    </recommendedName>
</protein>
<dbReference type="PROSITE" id="PS50104">
    <property type="entry name" value="TIR"/>
    <property type="match status" value="1"/>
</dbReference>
<reference evidence="8" key="3">
    <citation type="journal article" date="2020" name="Plant Biotechnol. J.">
        <title>The pomegranate (Punica granatum L.) draft genome dissects genetic divergence between soft- and hard-seeded cultivars.</title>
        <authorList>
            <person name="Luo X."/>
            <person name="Li H."/>
            <person name="Wu Z."/>
            <person name="Yao W."/>
            <person name="Zhao P."/>
            <person name="Cao D."/>
            <person name="Yu H."/>
            <person name="Li K."/>
            <person name="Poudel K."/>
            <person name="Zhao D."/>
            <person name="Zhang F."/>
            <person name="Xia X."/>
            <person name="Chen L."/>
            <person name="Wang Q."/>
            <person name="Jing D."/>
            <person name="Cao S."/>
        </authorList>
    </citation>
    <scope>NUCLEOTIDE SEQUENCE [LARGE SCALE GENOMIC DNA]</scope>
</reference>
<dbReference type="PANTHER" id="PTHR32009:SF39">
    <property type="entry name" value="TIR DOMAIN-CONTAINING PROTEIN"/>
    <property type="match status" value="1"/>
</dbReference>
<reference evidence="9" key="4">
    <citation type="submission" date="2025-04" db="UniProtKB">
        <authorList>
            <consortium name="RefSeq"/>
        </authorList>
    </citation>
    <scope>IDENTIFICATION</scope>
    <source>
        <tissue evidence="9">Leaf</tissue>
    </source>
</reference>
<reference evidence="7" key="1">
    <citation type="journal article" date="2017" name="Plant J.">
        <title>The pomegranate (Punica granatum L.) genome and the genomics of punicalagin biosynthesis.</title>
        <authorList>
            <person name="Qin G."/>
            <person name="Xu C."/>
            <person name="Ming R."/>
            <person name="Tang H."/>
            <person name="Guyot R."/>
            <person name="Kramer E.M."/>
            <person name="Hu Y."/>
            <person name="Yi X."/>
            <person name="Qi Y."/>
            <person name="Xu X."/>
            <person name="Gao Z."/>
            <person name="Pan H."/>
            <person name="Jian J."/>
            <person name="Tian Y."/>
            <person name="Yue Z."/>
            <person name="Xu Y."/>
        </authorList>
    </citation>
    <scope>NUCLEOTIDE SEQUENCE [LARGE SCALE GENOMIC DNA]</scope>
    <source>
        <strain evidence="7">cv. Dabenzi</strain>
    </source>
</reference>
<organism evidence="6 7">
    <name type="scientific">Punica granatum</name>
    <name type="common">Pomegranate</name>
    <dbReference type="NCBI Taxonomy" id="22663"/>
    <lineage>
        <taxon>Eukaryota</taxon>
        <taxon>Viridiplantae</taxon>
        <taxon>Streptophyta</taxon>
        <taxon>Embryophyta</taxon>
        <taxon>Tracheophyta</taxon>
        <taxon>Spermatophyta</taxon>
        <taxon>Magnoliopsida</taxon>
        <taxon>eudicotyledons</taxon>
        <taxon>Gunneridae</taxon>
        <taxon>Pentapetalae</taxon>
        <taxon>rosids</taxon>
        <taxon>malvids</taxon>
        <taxon>Myrtales</taxon>
        <taxon>Lythraceae</taxon>
        <taxon>Punica</taxon>
    </lineage>
</organism>
<gene>
    <name evidence="9" type="primary">LOC116201770</name>
    <name evidence="6" type="ORF">CDL15_Pgr013511</name>
</gene>
<dbReference type="FunFam" id="3.40.50.10140:FF:000007">
    <property type="entry name" value="Disease resistance protein (TIR-NBS-LRR class)"/>
    <property type="match status" value="1"/>
</dbReference>
<reference evidence="6" key="2">
    <citation type="submission" date="2017-06" db="EMBL/GenBank/DDBJ databases">
        <title>The pomegranate genome and the genomics of punicalagin biosynthesis.</title>
        <authorList>
            <person name="Xu C."/>
        </authorList>
    </citation>
    <scope>NUCLEOTIDE SEQUENCE [LARGE SCALE GENOMIC DNA]</scope>
    <source>
        <tissue evidence="6">Fresh leaf</tissue>
    </source>
</reference>
<proteinExistence type="predicted"/>
<dbReference type="GeneID" id="116201770"/>
<evidence type="ECO:0000256" key="1">
    <source>
        <dbReference type="ARBA" id="ARBA00011982"/>
    </source>
</evidence>
<dbReference type="OrthoDB" id="1905256at2759"/>
<dbReference type="PANTHER" id="PTHR32009">
    <property type="entry name" value="TMV RESISTANCE PROTEIN N-LIKE"/>
    <property type="match status" value="1"/>
</dbReference>
<evidence type="ECO:0000313" key="6">
    <source>
        <dbReference type="EMBL" id="OWM66294.1"/>
    </source>
</evidence>
<dbReference type="GO" id="GO:0061809">
    <property type="term" value="F:NAD+ nucleosidase activity, cyclic ADP-ribose generating"/>
    <property type="evidence" value="ECO:0007669"/>
    <property type="project" value="UniProtKB-EC"/>
</dbReference>
<dbReference type="Proteomes" id="UP000515151">
    <property type="component" value="Chromosome 3"/>
</dbReference>
<keyword evidence="2" id="KW-0378">Hydrolase</keyword>
<name>A0A218W0D6_PUNGR</name>
<evidence type="ECO:0000256" key="4">
    <source>
        <dbReference type="ARBA" id="ARBA00047304"/>
    </source>
</evidence>
<dbReference type="AlphaFoldDB" id="A0A218W0D6"/>